<organism evidence="1 2">
    <name type="scientific">Chelatococcus albus</name>
    <dbReference type="NCBI Taxonomy" id="3047466"/>
    <lineage>
        <taxon>Bacteria</taxon>
        <taxon>Pseudomonadati</taxon>
        <taxon>Pseudomonadota</taxon>
        <taxon>Alphaproteobacteria</taxon>
        <taxon>Hyphomicrobiales</taxon>
        <taxon>Chelatococcaceae</taxon>
        <taxon>Chelatococcus</taxon>
    </lineage>
</organism>
<evidence type="ECO:0000313" key="1">
    <source>
        <dbReference type="EMBL" id="MDJ1158159.1"/>
    </source>
</evidence>
<name>A0ABT7AFK3_9HYPH</name>
<keyword evidence="2" id="KW-1185">Reference proteome</keyword>
<comment type="caution">
    <text evidence="1">The sequence shown here is derived from an EMBL/GenBank/DDBJ whole genome shotgun (WGS) entry which is preliminary data.</text>
</comment>
<evidence type="ECO:0008006" key="3">
    <source>
        <dbReference type="Google" id="ProtNLM"/>
    </source>
</evidence>
<protein>
    <recommendedName>
        <fullName evidence="3">DUF1488 domain-containing protein</fullName>
    </recommendedName>
</protein>
<dbReference type="Proteomes" id="UP001321492">
    <property type="component" value="Unassembled WGS sequence"/>
</dbReference>
<evidence type="ECO:0000313" key="2">
    <source>
        <dbReference type="Proteomes" id="UP001321492"/>
    </source>
</evidence>
<dbReference type="RefSeq" id="WP_283740160.1">
    <property type="nucleotide sequence ID" value="NZ_JASJEV010000004.1"/>
</dbReference>
<sequence>MTTSYSSDAYVIEVAGRTAGIVARGERGFHFFAASRTFDALDGRVFRRPNDAERAVARHLAGRKVHQAAVHA</sequence>
<accession>A0ABT7AFK3</accession>
<reference evidence="1 2" key="1">
    <citation type="submission" date="2023-05" db="EMBL/GenBank/DDBJ databases">
        <title>Chelatococcus sp. nov., a moderately thermophilic bacterium isolated from hot spring microbial mat.</title>
        <authorList>
            <person name="Hu C.-J."/>
            <person name="Li W.-J."/>
        </authorList>
    </citation>
    <scope>NUCLEOTIDE SEQUENCE [LARGE SCALE GENOMIC DNA]</scope>
    <source>
        <strain evidence="1 2">SYSU G07232</strain>
    </source>
</reference>
<gene>
    <name evidence="1" type="ORF">QNA08_07930</name>
</gene>
<proteinExistence type="predicted"/>
<dbReference type="EMBL" id="JASJEV010000004">
    <property type="protein sequence ID" value="MDJ1158159.1"/>
    <property type="molecule type" value="Genomic_DNA"/>
</dbReference>